<dbReference type="Pfam" id="PF17827">
    <property type="entry name" value="PrmC_N"/>
    <property type="match status" value="1"/>
</dbReference>
<evidence type="ECO:0000256" key="2">
    <source>
        <dbReference type="ARBA" id="ARBA00022679"/>
    </source>
</evidence>
<dbReference type="RefSeq" id="WP_266340548.1">
    <property type="nucleotide sequence ID" value="NZ_JAPKNK010000010.1"/>
</dbReference>
<feature type="binding site" evidence="4">
    <location>
        <position position="182"/>
    </location>
    <ligand>
        <name>S-adenosyl-L-methionine</name>
        <dbReference type="ChEBI" id="CHEBI:59789"/>
    </ligand>
</feature>
<dbReference type="GO" id="GO:0102559">
    <property type="term" value="F:peptide chain release factor N(5)-glutamine methyltransferase activity"/>
    <property type="evidence" value="ECO:0007669"/>
    <property type="project" value="UniProtKB-EC"/>
</dbReference>
<dbReference type="InterPro" id="IPR019874">
    <property type="entry name" value="RF_methyltr_PrmC"/>
</dbReference>
<dbReference type="Pfam" id="PF13847">
    <property type="entry name" value="Methyltransf_31"/>
    <property type="match status" value="1"/>
</dbReference>
<comment type="function">
    <text evidence="4">Methylates the class 1 translation termination release factors RF1/PrfA and RF2/PrfB on the glutamine residue of the universally conserved GGQ motif.</text>
</comment>
<keyword evidence="1 4" id="KW-0489">Methyltransferase</keyword>
<evidence type="ECO:0000259" key="6">
    <source>
        <dbReference type="Pfam" id="PF17827"/>
    </source>
</evidence>
<evidence type="ECO:0000256" key="3">
    <source>
        <dbReference type="ARBA" id="ARBA00022691"/>
    </source>
</evidence>
<name>A0A9X3IP50_9HYPH</name>
<feature type="binding site" evidence="4">
    <location>
        <begin position="130"/>
        <end position="134"/>
    </location>
    <ligand>
        <name>S-adenosyl-L-methionine</name>
        <dbReference type="ChEBI" id="CHEBI:59789"/>
    </ligand>
</feature>
<feature type="domain" description="Methyltransferase" evidence="5">
    <location>
        <begin position="125"/>
        <end position="202"/>
    </location>
</feature>
<evidence type="ECO:0000259" key="5">
    <source>
        <dbReference type="Pfam" id="PF13847"/>
    </source>
</evidence>
<keyword evidence="2 4" id="KW-0808">Transferase</keyword>
<reference evidence="7" key="1">
    <citation type="submission" date="2022-11" db="EMBL/GenBank/DDBJ databases">
        <title>Biodiversity and phylogenetic relationships of bacteria.</title>
        <authorList>
            <person name="Machado R.A.R."/>
            <person name="Bhat A."/>
            <person name="Loulou A."/>
            <person name="Kallel S."/>
        </authorList>
    </citation>
    <scope>NUCLEOTIDE SEQUENCE</scope>
    <source>
        <strain evidence="7">K-TC2</strain>
    </source>
</reference>
<evidence type="ECO:0000313" key="7">
    <source>
        <dbReference type="EMBL" id="MCX5571595.1"/>
    </source>
</evidence>
<dbReference type="Gene3D" id="1.10.8.10">
    <property type="entry name" value="DNA helicase RuvA subunit, C-terminal domain"/>
    <property type="match status" value="1"/>
</dbReference>
<dbReference type="InterPro" id="IPR050320">
    <property type="entry name" value="N5-glutamine_MTase"/>
</dbReference>
<proteinExistence type="inferred from homology"/>
<dbReference type="GO" id="GO:0032259">
    <property type="term" value="P:methylation"/>
    <property type="evidence" value="ECO:0007669"/>
    <property type="project" value="UniProtKB-KW"/>
</dbReference>
<comment type="catalytic activity">
    <reaction evidence="4">
        <text>L-glutaminyl-[peptide chain release factor] + S-adenosyl-L-methionine = N(5)-methyl-L-glutaminyl-[peptide chain release factor] + S-adenosyl-L-homocysteine + H(+)</text>
        <dbReference type="Rhea" id="RHEA:42896"/>
        <dbReference type="Rhea" id="RHEA-COMP:10271"/>
        <dbReference type="Rhea" id="RHEA-COMP:10272"/>
        <dbReference type="ChEBI" id="CHEBI:15378"/>
        <dbReference type="ChEBI" id="CHEBI:30011"/>
        <dbReference type="ChEBI" id="CHEBI:57856"/>
        <dbReference type="ChEBI" id="CHEBI:59789"/>
        <dbReference type="ChEBI" id="CHEBI:61891"/>
        <dbReference type="EC" id="2.1.1.297"/>
    </reaction>
</comment>
<dbReference type="NCBIfam" id="TIGR03534">
    <property type="entry name" value="RF_mod_PrmC"/>
    <property type="match status" value="1"/>
</dbReference>
<evidence type="ECO:0000256" key="1">
    <source>
        <dbReference type="ARBA" id="ARBA00022603"/>
    </source>
</evidence>
<protein>
    <recommendedName>
        <fullName evidence="4">Release factor glutamine methyltransferase</fullName>
        <shortName evidence="4">RF MTase</shortName>
        <ecNumber evidence="4">2.1.1.297</ecNumber>
    </recommendedName>
    <alternativeName>
        <fullName evidence="4">N5-glutamine methyltransferase PrmC</fullName>
    </alternativeName>
    <alternativeName>
        <fullName evidence="4">Protein-(glutamine-N5) MTase PrmC</fullName>
    </alternativeName>
    <alternativeName>
        <fullName evidence="4">Protein-glutamine N-methyltransferase PrmC</fullName>
    </alternativeName>
</protein>
<dbReference type="PANTHER" id="PTHR18895:SF74">
    <property type="entry name" value="MTRF1L RELEASE FACTOR GLUTAMINE METHYLTRANSFERASE"/>
    <property type="match status" value="1"/>
</dbReference>
<feature type="binding site" evidence="4">
    <location>
        <position position="195"/>
    </location>
    <ligand>
        <name>S-adenosyl-L-methionine</name>
        <dbReference type="ChEBI" id="CHEBI:59789"/>
    </ligand>
</feature>
<dbReference type="NCBIfam" id="TIGR00536">
    <property type="entry name" value="hemK_fam"/>
    <property type="match status" value="1"/>
</dbReference>
<dbReference type="InterPro" id="IPR002052">
    <property type="entry name" value="DNA_methylase_N6_adenine_CS"/>
</dbReference>
<dbReference type="InterPro" id="IPR040758">
    <property type="entry name" value="PrmC_N"/>
</dbReference>
<dbReference type="AlphaFoldDB" id="A0A9X3IP50"/>
<sequence>MTGPAATLGAVRRAAARRLAELGTDATPALDARLLVAGALGVAPDRLVLIDDRALSDAEIGAIEAAIERRLAGEPVARILGEKEFWGLTFQLADATLVPRPDTETLVEAALAWIDRTQGRDRPFRIVDIGTGTGAILIALLSELPQAIGLGVDLSEAAARTARANAERLGFGDRSLFIRGSWGESSAPADVIVSNPPYIRSEVIQTLDREVRYHDPLLALDGGDDGLDAYRAIVADLDRMMRPGGATFFEIGFDQAQSLSALAEQAGFAAVVHADLAGHDRVVEIHRSNWLPTGSKPGGFE</sequence>
<dbReference type="InterPro" id="IPR029063">
    <property type="entry name" value="SAM-dependent_MTases_sf"/>
</dbReference>
<dbReference type="SUPFAM" id="SSF53335">
    <property type="entry name" value="S-adenosyl-L-methionine-dependent methyltransferases"/>
    <property type="match status" value="1"/>
</dbReference>
<dbReference type="GO" id="GO:0003676">
    <property type="term" value="F:nucleic acid binding"/>
    <property type="evidence" value="ECO:0007669"/>
    <property type="project" value="InterPro"/>
</dbReference>
<gene>
    <name evidence="4 7" type="primary">prmC</name>
    <name evidence="7" type="ORF">OSH07_20510</name>
</gene>
<comment type="caution">
    <text evidence="7">The sequence shown here is derived from an EMBL/GenBank/DDBJ whole genome shotgun (WGS) entry which is preliminary data.</text>
</comment>
<accession>A0A9X3IP50</accession>
<dbReference type="PROSITE" id="PS00092">
    <property type="entry name" value="N6_MTASE"/>
    <property type="match status" value="1"/>
</dbReference>
<dbReference type="EC" id="2.1.1.297" evidence="4"/>
<organism evidence="7 8">
    <name type="scientific">Kaistia nematophila</name>
    <dbReference type="NCBI Taxonomy" id="2994654"/>
    <lineage>
        <taxon>Bacteria</taxon>
        <taxon>Pseudomonadati</taxon>
        <taxon>Pseudomonadota</taxon>
        <taxon>Alphaproteobacteria</taxon>
        <taxon>Hyphomicrobiales</taxon>
        <taxon>Kaistiaceae</taxon>
        <taxon>Kaistia</taxon>
    </lineage>
</organism>
<feature type="binding site" evidence="4">
    <location>
        <begin position="195"/>
        <end position="198"/>
    </location>
    <ligand>
        <name>substrate</name>
    </ligand>
</feature>
<dbReference type="PANTHER" id="PTHR18895">
    <property type="entry name" value="HEMK METHYLTRANSFERASE"/>
    <property type="match status" value="1"/>
</dbReference>
<dbReference type="InterPro" id="IPR025714">
    <property type="entry name" value="Methyltranfer_dom"/>
</dbReference>
<comment type="similarity">
    <text evidence="4">Belongs to the protein N5-glutamine methyltransferase family. PrmC subfamily.</text>
</comment>
<dbReference type="Gene3D" id="3.40.50.150">
    <property type="entry name" value="Vaccinia Virus protein VP39"/>
    <property type="match status" value="1"/>
</dbReference>
<dbReference type="EMBL" id="JAPKNK010000010">
    <property type="protein sequence ID" value="MCX5571595.1"/>
    <property type="molecule type" value="Genomic_DNA"/>
</dbReference>
<evidence type="ECO:0000313" key="8">
    <source>
        <dbReference type="Proteomes" id="UP001144805"/>
    </source>
</evidence>
<feature type="domain" description="Release factor glutamine methyltransferase N-terminal" evidence="6">
    <location>
        <begin position="12"/>
        <end position="81"/>
    </location>
</feature>
<dbReference type="HAMAP" id="MF_02126">
    <property type="entry name" value="RF_methyltr_PrmC"/>
    <property type="match status" value="1"/>
</dbReference>
<keyword evidence="8" id="KW-1185">Reference proteome</keyword>
<dbReference type="InterPro" id="IPR004556">
    <property type="entry name" value="HemK-like"/>
</dbReference>
<keyword evidence="3 4" id="KW-0949">S-adenosyl-L-methionine</keyword>
<evidence type="ECO:0000256" key="4">
    <source>
        <dbReference type="HAMAP-Rule" id="MF_02126"/>
    </source>
</evidence>
<dbReference type="Proteomes" id="UP001144805">
    <property type="component" value="Unassembled WGS sequence"/>
</dbReference>
<feature type="binding site" evidence="4">
    <location>
        <position position="153"/>
    </location>
    <ligand>
        <name>S-adenosyl-L-methionine</name>
        <dbReference type="ChEBI" id="CHEBI:59789"/>
    </ligand>
</feature>